<accession>A0A1F5JJG1</accession>
<dbReference type="SUPFAM" id="SSF52540">
    <property type="entry name" value="P-loop containing nucleoside triphosphate hydrolases"/>
    <property type="match status" value="1"/>
</dbReference>
<sequence length="91" mass="10272">MISEHNIYPSFTKEEDESSLVIVLFGLPGSGKSLAGEILSRNFNFRSYQADSDYTAPMKLAMQENRPIPEEMRNDGGIDDLTGRLRRLIYG</sequence>
<dbReference type="Proteomes" id="UP000177555">
    <property type="component" value="Unassembled WGS sequence"/>
</dbReference>
<protein>
    <recommendedName>
        <fullName evidence="3">Adenylate kinase</fullName>
    </recommendedName>
</protein>
<name>A0A1F5JJG1_9BACT</name>
<dbReference type="InterPro" id="IPR027417">
    <property type="entry name" value="P-loop_NTPase"/>
</dbReference>
<dbReference type="AlphaFoldDB" id="A0A1F5JJG1"/>
<dbReference type="EMBL" id="MFCP01000015">
    <property type="protein sequence ID" value="OGE28787.1"/>
    <property type="molecule type" value="Genomic_DNA"/>
</dbReference>
<comment type="caution">
    <text evidence="1">The sequence shown here is derived from an EMBL/GenBank/DDBJ whole genome shotgun (WGS) entry which is preliminary data.</text>
</comment>
<evidence type="ECO:0000313" key="1">
    <source>
        <dbReference type="EMBL" id="OGE28787.1"/>
    </source>
</evidence>
<reference evidence="1 2" key="1">
    <citation type="journal article" date="2016" name="Nat. Commun.">
        <title>Thousands of microbial genomes shed light on interconnected biogeochemical processes in an aquifer system.</title>
        <authorList>
            <person name="Anantharaman K."/>
            <person name="Brown C.T."/>
            <person name="Hug L.A."/>
            <person name="Sharon I."/>
            <person name="Castelle C.J."/>
            <person name="Probst A.J."/>
            <person name="Thomas B.C."/>
            <person name="Singh A."/>
            <person name="Wilkins M.J."/>
            <person name="Karaoz U."/>
            <person name="Brodie E.L."/>
            <person name="Williams K.H."/>
            <person name="Hubbard S.S."/>
            <person name="Banfield J.F."/>
        </authorList>
    </citation>
    <scope>NUCLEOTIDE SEQUENCE [LARGE SCALE GENOMIC DNA]</scope>
</reference>
<proteinExistence type="predicted"/>
<evidence type="ECO:0000313" key="2">
    <source>
        <dbReference type="Proteomes" id="UP000177555"/>
    </source>
</evidence>
<gene>
    <name evidence="1" type="ORF">A2867_04150</name>
</gene>
<dbReference type="Gene3D" id="3.40.50.300">
    <property type="entry name" value="P-loop containing nucleotide triphosphate hydrolases"/>
    <property type="match status" value="1"/>
</dbReference>
<evidence type="ECO:0008006" key="3">
    <source>
        <dbReference type="Google" id="ProtNLM"/>
    </source>
</evidence>
<organism evidence="1 2">
    <name type="scientific">Candidatus Daviesbacteria bacterium RIFCSPHIGHO2_01_FULL_40_11</name>
    <dbReference type="NCBI Taxonomy" id="1797762"/>
    <lineage>
        <taxon>Bacteria</taxon>
        <taxon>Candidatus Daviesiibacteriota</taxon>
    </lineage>
</organism>